<accession>A0A9X3WYE2</accession>
<protein>
    <submittedName>
        <fullName evidence="1">Uncharacterized protein</fullName>
    </submittedName>
</protein>
<proteinExistence type="predicted"/>
<evidence type="ECO:0000313" key="2">
    <source>
        <dbReference type="Proteomes" id="UP001151081"/>
    </source>
</evidence>
<organism evidence="1 2">
    <name type="scientific">Polyangium jinanense</name>
    <dbReference type="NCBI Taxonomy" id="2829994"/>
    <lineage>
        <taxon>Bacteria</taxon>
        <taxon>Pseudomonadati</taxon>
        <taxon>Myxococcota</taxon>
        <taxon>Polyangia</taxon>
        <taxon>Polyangiales</taxon>
        <taxon>Polyangiaceae</taxon>
        <taxon>Polyangium</taxon>
    </lineage>
</organism>
<sequence>MRRGTLRKAARLNPGGLLRLARFLRLRVEGMSPRQVASLVYWRITRERYRR</sequence>
<comment type="caution">
    <text evidence="1">The sequence shown here is derived from an EMBL/GenBank/DDBJ whole genome shotgun (WGS) entry which is preliminary data.</text>
</comment>
<dbReference type="Proteomes" id="UP001151081">
    <property type="component" value="Unassembled WGS sequence"/>
</dbReference>
<gene>
    <name evidence="1" type="ORF">KEG57_07705</name>
</gene>
<dbReference type="EMBL" id="JAGTJJ010000002">
    <property type="protein sequence ID" value="MDC3980372.1"/>
    <property type="molecule type" value="Genomic_DNA"/>
</dbReference>
<name>A0A9X3WYE2_9BACT</name>
<dbReference type="RefSeq" id="WP_272417408.1">
    <property type="nucleotide sequence ID" value="NZ_JAGTJJ010000002.1"/>
</dbReference>
<dbReference type="AlphaFoldDB" id="A0A9X3WYE2"/>
<keyword evidence="2" id="KW-1185">Reference proteome</keyword>
<reference evidence="1 2" key="1">
    <citation type="submission" date="2021-04" db="EMBL/GenBank/DDBJ databases">
        <title>Genome analysis of Polyangium sp.</title>
        <authorList>
            <person name="Li Y."/>
            <person name="Wang J."/>
        </authorList>
    </citation>
    <scope>NUCLEOTIDE SEQUENCE [LARGE SCALE GENOMIC DNA]</scope>
    <source>
        <strain evidence="1 2">SDU14</strain>
    </source>
</reference>
<evidence type="ECO:0000313" key="1">
    <source>
        <dbReference type="EMBL" id="MDC3980372.1"/>
    </source>
</evidence>